<proteinExistence type="predicted"/>
<evidence type="ECO:0000313" key="1">
    <source>
        <dbReference type="EMBL" id="MBO2454918.1"/>
    </source>
</evidence>
<dbReference type="InterPro" id="IPR015943">
    <property type="entry name" value="WD40/YVTN_repeat-like_dom_sf"/>
</dbReference>
<sequence length="623" mass="63400">MGDDKPGEGQGGGARKADQVFAVPPAMYDGHEQAVSGVAVKGNTAVAVGSETIDQPRGQFLVTTDGGKAWRAVNTDGVPAAVAAGPKGWVALGEAAWTSADGQEWTRRAGSFSPGDKVAGLAFSELGFVGVGTSSQGRAVAWTSPDGVAWQRVETAVDAEPVRVAAHGRNVVMQDRKGALWRSVDARTWTKADVPQSDGSHGPIVALASGPGGLYAAREGERKDSKKKRKIAVFFRSADGVGWARASMIDRRTYDRLGALGGSDSGLAALVPLTDGRVAVQRTTDGVNWQNVERLATDGGRAAQVAAALPKGVLVAGTQTGGAYLTAPGSRHGDVDLLGVPGAVTPDRTIKRLVAGGGTILAIGSAGGDAAVWSTRDGEKWTRSAGDGLGGAGAQRLTAATYGPHGWVTVGGSTIATSPDGASWHPAGGVHGTLSGAAYGTSGYVVVGDNAWRSDDLSRWTRSDLKASDVAAVSKGYVAVGGKDHAEAWLSADGGKWTAVTMPANLGPLSQVTARGDAVVAIGAGVVAFSGDAGRTWRGQAIPATLNAVVATPRGFALGGETSGDAAMWASADGATWRPIRPHGRALDGDGPQRLNALAVLGTDLVAVGQDDDVPTLWRTPQP</sequence>
<dbReference type="Gene3D" id="2.130.10.10">
    <property type="entry name" value="YVTN repeat-like/Quinoprotein amine dehydrogenase"/>
    <property type="match status" value="1"/>
</dbReference>
<accession>A0A939PMR7</accession>
<keyword evidence="2" id="KW-1185">Reference proteome</keyword>
<name>A0A939PMR7_9ACTN</name>
<dbReference type="SUPFAM" id="SSF50939">
    <property type="entry name" value="Sialidases"/>
    <property type="match status" value="1"/>
</dbReference>
<dbReference type="RefSeq" id="WP_208263146.1">
    <property type="nucleotide sequence ID" value="NZ_JAGEOJ010000030.1"/>
</dbReference>
<dbReference type="EMBL" id="JAGEOJ010000030">
    <property type="protein sequence ID" value="MBO2454918.1"/>
    <property type="molecule type" value="Genomic_DNA"/>
</dbReference>
<dbReference type="AlphaFoldDB" id="A0A939PMR7"/>
<dbReference type="SUPFAM" id="SSF110296">
    <property type="entry name" value="Oligoxyloglucan reducing end-specific cellobiohydrolase"/>
    <property type="match status" value="1"/>
</dbReference>
<comment type="caution">
    <text evidence="1">The sequence shown here is derived from an EMBL/GenBank/DDBJ whole genome shotgun (WGS) entry which is preliminary data.</text>
</comment>
<dbReference type="Proteomes" id="UP000669179">
    <property type="component" value="Unassembled WGS sequence"/>
</dbReference>
<reference evidence="1" key="1">
    <citation type="submission" date="2021-03" db="EMBL/GenBank/DDBJ databases">
        <authorList>
            <person name="Kanchanasin P."/>
            <person name="Saeng-In P."/>
            <person name="Phongsopitanun W."/>
            <person name="Yuki M."/>
            <person name="Kudo T."/>
            <person name="Ohkuma M."/>
            <person name="Tanasupawat S."/>
        </authorList>
    </citation>
    <scope>NUCLEOTIDE SEQUENCE</scope>
    <source>
        <strain evidence="1">GKU 128</strain>
    </source>
</reference>
<organism evidence="1 2">
    <name type="scientific">Actinomadura barringtoniae</name>
    <dbReference type="NCBI Taxonomy" id="1427535"/>
    <lineage>
        <taxon>Bacteria</taxon>
        <taxon>Bacillati</taxon>
        <taxon>Actinomycetota</taxon>
        <taxon>Actinomycetes</taxon>
        <taxon>Streptosporangiales</taxon>
        <taxon>Thermomonosporaceae</taxon>
        <taxon>Actinomadura</taxon>
    </lineage>
</organism>
<gene>
    <name evidence="1" type="ORF">J4573_48080</name>
</gene>
<dbReference type="InterPro" id="IPR036278">
    <property type="entry name" value="Sialidase_sf"/>
</dbReference>
<protein>
    <submittedName>
        <fullName evidence="1">Uncharacterized protein</fullName>
    </submittedName>
</protein>
<evidence type="ECO:0000313" key="2">
    <source>
        <dbReference type="Proteomes" id="UP000669179"/>
    </source>
</evidence>